<keyword evidence="1" id="KW-0472">Membrane</keyword>
<dbReference type="Gene3D" id="1.20.1640.10">
    <property type="entry name" value="Multidrug efflux transporter AcrB transmembrane domain"/>
    <property type="match status" value="1"/>
</dbReference>
<organism evidence="2 3">
    <name type="scientific">Nitrosomonas mobilis</name>
    <dbReference type="NCBI Taxonomy" id="51642"/>
    <lineage>
        <taxon>Bacteria</taxon>
        <taxon>Pseudomonadati</taxon>
        <taxon>Pseudomonadota</taxon>
        <taxon>Betaproteobacteria</taxon>
        <taxon>Nitrosomonadales</taxon>
        <taxon>Nitrosomonadaceae</taxon>
        <taxon>Nitrosomonas</taxon>
    </lineage>
</organism>
<sequence>MNEIHVAMFNGLLSVKVLGEGIVGAGEVIERVEQHAAEYLPEGYQLAWTGKAFQVEQAGTAAVFAFSLAVAMVFLILAAPISNCLQIKSRLCSR</sequence>
<evidence type="ECO:0000256" key="1">
    <source>
        <dbReference type="SAM" id="Phobius"/>
    </source>
</evidence>
<dbReference type="AlphaFoldDB" id="A0A1G5SFD4"/>
<keyword evidence="3" id="KW-1185">Reference proteome</keyword>
<proteinExistence type="predicted"/>
<keyword evidence="1" id="KW-0812">Transmembrane</keyword>
<evidence type="ECO:0000313" key="3">
    <source>
        <dbReference type="Proteomes" id="UP000198729"/>
    </source>
</evidence>
<feature type="transmembrane region" description="Helical" evidence="1">
    <location>
        <begin position="61"/>
        <end position="85"/>
    </location>
</feature>
<dbReference type="EMBL" id="FMWO01000054">
    <property type="protein sequence ID" value="SCZ85915.1"/>
    <property type="molecule type" value="Genomic_DNA"/>
</dbReference>
<dbReference type="GO" id="GO:0016020">
    <property type="term" value="C:membrane"/>
    <property type="evidence" value="ECO:0007669"/>
    <property type="project" value="InterPro"/>
</dbReference>
<dbReference type="STRING" id="51642.NSMM_460008"/>
<accession>A0A1G5SFD4</accession>
<dbReference type="InterPro" id="IPR001036">
    <property type="entry name" value="Acrflvin-R"/>
</dbReference>
<keyword evidence="1" id="KW-1133">Transmembrane helix</keyword>
<reference evidence="2 3" key="1">
    <citation type="submission" date="2016-10" db="EMBL/GenBank/DDBJ databases">
        <authorList>
            <person name="de Groot N.N."/>
        </authorList>
    </citation>
    <scope>NUCLEOTIDE SEQUENCE [LARGE SCALE GENOMIC DNA]</scope>
    <source>
        <strain evidence="2">1</strain>
    </source>
</reference>
<name>A0A1G5SFD4_9PROT</name>
<gene>
    <name evidence="2" type="ORF">NSMM_460008</name>
</gene>
<dbReference type="Gene3D" id="3.30.70.1440">
    <property type="entry name" value="Multidrug efflux transporter AcrB pore domain"/>
    <property type="match status" value="1"/>
</dbReference>
<evidence type="ECO:0000313" key="2">
    <source>
        <dbReference type="EMBL" id="SCZ85915.1"/>
    </source>
</evidence>
<dbReference type="GO" id="GO:0022857">
    <property type="term" value="F:transmembrane transporter activity"/>
    <property type="evidence" value="ECO:0007669"/>
    <property type="project" value="InterPro"/>
</dbReference>
<dbReference type="Pfam" id="PF00873">
    <property type="entry name" value="ACR_tran"/>
    <property type="match status" value="1"/>
</dbReference>
<dbReference type="SUPFAM" id="SSF82866">
    <property type="entry name" value="Multidrug efflux transporter AcrB transmembrane domain"/>
    <property type="match status" value="1"/>
</dbReference>
<dbReference type="RefSeq" id="WP_143001904.1">
    <property type="nucleotide sequence ID" value="NZ_FMWO01000054.1"/>
</dbReference>
<dbReference type="Proteomes" id="UP000198729">
    <property type="component" value="Unassembled WGS sequence"/>
</dbReference>
<protein>
    <submittedName>
        <fullName evidence="2">Uncharacterized protein</fullName>
    </submittedName>
</protein>